<feature type="transmembrane region" description="Helical" evidence="8">
    <location>
        <begin position="338"/>
        <end position="357"/>
    </location>
</feature>
<feature type="transmembrane region" description="Helical" evidence="8">
    <location>
        <begin position="110"/>
        <end position="137"/>
    </location>
</feature>
<feature type="transmembrane region" description="Helical" evidence="8">
    <location>
        <begin position="267"/>
        <end position="285"/>
    </location>
</feature>
<dbReference type="Proteomes" id="UP000261660">
    <property type="component" value="Unplaced"/>
</dbReference>
<evidence type="ECO:0000313" key="9">
    <source>
        <dbReference type="Ensembl" id="ENSLBEP00000026384.1"/>
    </source>
</evidence>
<keyword evidence="10" id="KW-1185">Reference proteome</keyword>
<protein>
    <submittedName>
        <fullName evidence="9">Dpy-19 like 4</fullName>
    </submittedName>
</protein>
<reference evidence="9" key="1">
    <citation type="submission" date="2025-08" db="UniProtKB">
        <authorList>
            <consortium name="Ensembl"/>
        </authorList>
    </citation>
    <scope>IDENTIFICATION</scope>
</reference>
<evidence type="ECO:0000256" key="6">
    <source>
        <dbReference type="ARBA" id="ARBA00022989"/>
    </source>
</evidence>
<feature type="transmembrane region" description="Helical" evidence="8">
    <location>
        <begin position="377"/>
        <end position="394"/>
    </location>
</feature>
<evidence type="ECO:0000256" key="5">
    <source>
        <dbReference type="ARBA" id="ARBA00022692"/>
    </source>
</evidence>
<proteinExistence type="inferred from homology"/>
<keyword evidence="5 8" id="KW-0812">Transmembrane</keyword>
<sequence>ILYAFFLSTYHDRKFWFSTRQELEREITFQEGSGLYYYYYKHMLAAPSFERGFYELTLDNNTVSGQTINAVERLSLFPEIIMSFLYRVTDCQDDVEPIYFYVGAVFGLQAVYVTALFVCSWVMSGTWVAGMLAVAWYVINRTDTTKVDQAIPLRDNWALPFFSCQVAALTGFLSNNVSSATEMFCYLTMSATTFSFLLVWEHSHYVLFIQGLCLFLLDSFDLVPPRKLADIHKVYLSSLFLAYLFQFQNPALLSSPLSETFPEVMKLFLHFHLVFTTGITFSYLVKKLVPVSESDFILKFLEVKFGLNTTTDFVPNFLMCQESLQTPDQDFFLRLTQASVLPFYLLVLSVCLLSTLGQPIQTNLKLEDGRIGEQPEVIYHVFHTLLFGGLALLFDGMKYLWTPYVCMFTAFGVCSPELWMTVFKWLRLKSIHPVVLSLILSTAVPTIIGFSLWREYCPRVLAELSDLPEFYDTDTVELISWIRSQAPLAAVFAGSPQLLGIVKLCTGSAVTSLPLYSDINLLRRTEDTYQVYAMRSAEDVYKILTSQKTNYVIIEESICNELSLQRSCRIKDLLDISNGHVIYDKGVMYSFSKHGRFCQEIKMNYSPYTNYFTRVFWNRSYHIYKVNSVISFQY</sequence>
<keyword evidence="3" id="KW-0328">Glycosyltransferase</keyword>
<comment type="similarity">
    <text evidence="2">Belongs to the dpy-19 family.</text>
</comment>
<evidence type="ECO:0000256" key="2">
    <source>
        <dbReference type="ARBA" id="ARBA00008744"/>
    </source>
</evidence>
<dbReference type="GeneTree" id="ENSGT00530000063023"/>
<evidence type="ECO:0000256" key="4">
    <source>
        <dbReference type="ARBA" id="ARBA00022679"/>
    </source>
</evidence>
<evidence type="ECO:0000256" key="3">
    <source>
        <dbReference type="ARBA" id="ARBA00022676"/>
    </source>
</evidence>
<evidence type="ECO:0000313" key="10">
    <source>
        <dbReference type="Proteomes" id="UP000261660"/>
    </source>
</evidence>
<dbReference type="Pfam" id="PF10034">
    <property type="entry name" value="Dpy19"/>
    <property type="match status" value="1"/>
</dbReference>
<dbReference type="PANTHER" id="PTHR31488:SF2">
    <property type="entry name" value="C-MANNOSYLTRANSFERASE DPY19L4-RELATED"/>
    <property type="match status" value="1"/>
</dbReference>
<keyword evidence="6 8" id="KW-1133">Transmembrane helix</keyword>
<organism evidence="9 10">
    <name type="scientific">Labrus bergylta</name>
    <name type="common">ballan wrasse</name>
    <dbReference type="NCBI Taxonomy" id="56723"/>
    <lineage>
        <taxon>Eukaryota</taxon>
        <taxon>Metazoa</taxon>
        <taxon>Chordata</taxon>
        <taxon>Craniata</taxon>
        <taxon>Vertebrata</taxon>
        <taxon>Euteleostomi</taxon>
        <taxon>Actinopterygii</taxon>
        <taxon>Neopterygii</taxon>
        <taxon>Teleostei</taxon>
        <taxon>Neoteleostei</taxon>
        <taxon>Acanthomorphata</taxon>
        <taxon>Eupercaria</taxon>
        <taxon>Labriformes</taxon>
        <taxon>Labridae</taxon>
        <taxon>Labrus</taxon>
    </lineage>
</organism>
<feature type="transmembrane region" description="Helical" evidence="8">
    <location>
        <begin position="235"/>
        <end position="255"/>
    </location>
</feature>
<evidence type="ECO:0000256" key="8">
    <source>
        <dbReference type="SAM" id="Phobius"/>
    </source>
</evidence>
<keyword evidence="7 8" id="KW-0472">Membrane</keyword>
<feature type="transmembrane region" description="Helical" evidence="8">
    <location>
        <begin position="431"/>
        <end position="453"/>
    </location>
</feature>
<evidence type="ECO:0000256" key="7">
    <source>
        <dbReference type="ARBA" id="ARBA00023136"/>
    </source>
</evidence>
<dbReference type="Ensembl" id="ENSLBET00000027681.1">
    <property type="protein sequence ID" value="ENSLBEP00000026384.1"/>
    <property type="gene ID" value="ENSLBEG00000020031.1"/>
</dbReference>
<name>A0A3Q3G441_9LABR</name>
<comment type="subcellular location">
    <subcellularLocation>
        <location evidence="1">Membrane</location>
        <topology evidence="1">Multi-pass membrane protein</topology>
    </subcellularLocation>
</comment>
<dbReference type="AlphaFoldDB" id="A0A3Q3G441"/>
<keyword evidence="4" id="KW-0808">Transferase</keyword>
<accession>A0A3Q3G441</accession>
<feature type="transmembrane region" description="Helical" evidence="8">
    <location>
        <begin position="401"/>
        <end position="419"/>
    </location>
</feature>
<dbReference type="InterPro" id="IPR018732">
    <property type="entry name" value="Dpy-19/Dpy-19-like"/>
</dbReference>
<reference evidence="9" key="2">
    <citation type="submission" date="2025-09" db="UniProtKB">
        <authorList>
            <consortium name="Ensembl"/>
        </authorList>
    </citation>
    <scope>IDENTIFICATION</scope>
</reference>
<evidence type="ECO:0000256" key="1">
    <source>
        <dbReference type="ARBA" id="ARBA00004141"/>
    </source>
</evidence>
<dbReference type="PANTHER" id="PTHR31488">
    <property type="entry name" value="DPY-19-LIKE 1, LIKE (H. SAPIENS)"/>
    <property type="match status" value="1"/>
</dbReference>
<dbReference type="GO" id="GO:0005637">
    <property type="term" value="C:nuclear inner membrane"/>
    <property type="evidence" value="ECO:0007669"/>
    <property type="project" value="TreeGrafter"/>
</dbReference>
<dbReference type="GO" id="GO:0000030">
    <property type="term" value="F:mannosyltransferase activity"/>
    <property type="evidence" value="ECO:0007669"/>
    <property type="project" value="TreeGrafter"/>
</dbReference>